<dbReference type="InterPro" id="IPR006143">
    <property type="entry name" value="RND_pump_MFP"/>
</dbReference>
<dbReference type="Gene3D" id="2.40.50.100">
    <property type="match status" value="1"/>
</dbReference>
<accession>A0A2V1IQ12</accession>
<proteinExistence type="inferred from homology"/>
<dbReference type="RefSeq" id="WP_107031772.1">
    <property type="nucleotide sequence ID" value="NZ_CAPEJN010000004.1"/>
</dbReference>
<dbReference type="EMBL" id="PUEC01000007">
    <property type="protein sequence ID" value="PWB03172.1"/>
    <property type="molecule type" value="Genomic_DNA"/>
</dbReference>
<dbReference type="GO" id="GO:1990281">
    <property type="term" value="C:efflux pump complex"/>
    <property type="evidence" value="ECO:0007669"/>
    <property type="project" value="TreeGrafter"/>
</dbReference>
<name>A0A2V1IQ12_9BACT</name>
<reference evidence="5" key="1">
    <citation type="submission" date="2018-02" db="EMBL/GenBank/DDBJ databases">
        <authorList>
            <person name="Clavel T."/>
            <person name="Strowig T."/>
        </authorList>
    </citation>
    <scope>NUCLEOTIDE SEQUENCE [LARGE SCALE GENOMIC DNA]</scope>
    <source>
        <strain evidence="5">DSM 103720</strain>
    </source>
</reference>
<dbReference type="SUPFAM" id="SSF111369">
    <property type="entry name" value="HlyD-like secretion proteins"/>
    <property type="match status" value="1"/>
</dbReference>
<organism evidence="4 5">
    <name type="scientific">Duncaniella muris</name>
    <dbReference type="NCBI Taxonomy" id="2094150"/>
    <lineage>
        <taxon>Bacteria</taxon>
        <taxon>Pseudomonadati</taxon>
        <taxon>Bacteroidota</taxon>
        <taxon>Bacteroidia</taxon>
        <taxon>Bacteroidales</taxon>
        <taxon>Muribaculaceae</taxon>
        <taxon>Duncaniella</taxon>
    </lineage>
</organism>
<dbReference type="NCBIfam" id="TIGR01730">
    <property type="entry name" value="RND_mfp"/>
    <property type="match status" value="1"/>
</dbReference>
<dbReference type="GeneID" id="82525628"/>
<keyword evidence="2" id="KW-0175">Coiled coil</keyword>
<dbReference type="PANTHER" id="PTHR30469">
    <property type="entry name" value="MULTIDRUG RESISTANCE PROTEIN MDTA"/>
    <property type="match status" value="1"/>
</dbReference>
<evidence type="ECO:0000313" key="5">
    <source>
        <dbReference type="Proteomes" id="UP000244905"/>
    </source>
</evidence>
<dbReference type="Proteomes" id="UP000244905">
    <property type="component" value="Unassembled WGS sequence"/>
</dbReference>
<feature type="coiled-coil region" evidence="2">
    <location>
        <begin position="147"/>
        <end position="174"/>
    </location>
</feature>
<dbReference type="Pfam" id="PF25967">
    <property type="entry name" value="RND-MFP_C"/>
    <property type="match status" value="1"/>
</dbReference>
<dbReference type="AlphaFoldDB" id="A0A2V1IQ12"/>
<dbReference type="InterPro" id="IPR058627">
    <property type="entry name" value="MdtA-like_C"/>
</dbReference>
<evidence type="ECO:0000313" key="4">
    <source>
        <dbReference type="EMBL" id="PWB03172.1"/>
    </source>
</evidence>
<dbReference type="Gene3D" id="2.40.420.20">
    <property type="match status" value="1"/>
</dbReference>
<comment type="similarity">
    <text evidence="1">Belongs to the membrane fusion protein (MFP) (TC 8.A.1) family.</text>
</comment>
<protein>
    <submittedName>
        <fullName evidence="4">Efflux RND transporter periplasmic adaptor subunit</fullName>
    </submittedName>
</protein>
<evidence type="ECO:0000259" key="3">
    <source>
        <dbReference type="Pfam" id="PF25967"/>
    </source>
</evidence>
<dbReference type="GO" id="GO:0015562">
    <property type="term" value="F:efflux transmembrane transporter activity"/>
    <property type="evidence" value="ECO:0007669"/>
    <property type="project" value="TreeGrafter"/>
</dbReference>
<gene>
    <name evidence="4" type="ORF">C5O23_04625</name>
</gene>
<dbReference type="PANTHER" id="PTHR30469:SF15">
    <property type="entry name" value="HLYD FAMILY OF SECRETION PROTEINS"/>
    <property type="match status" value="1"/>
</dbReference>
<dbReference type="PROSITE" id="PS51257">
    <property type="entry name" value="PROKAR_LIPOPROTEIN"/>
    <property type="match status" value="1"/>
</dbReference>
<sequence length="355" mass="38493">MKYIPAILILSVLLASCSSPETDKKHNADEIGVATAETDHIAEVTVMDLQSTVFNHEIVSNGRISAREKVDVNFRSPGLIASIYVRNGQRVTKGQRIATLDTYKLDNQLEKEQSAVASATLEMQDVLIGQGYDPDRLEKVPDDVMRLARLRSGLQQAELNLAATRKDLEDATLHAPVSGVIANLTATPHNMSSSTEPLCRIINDSGMEAEFSVLESELPMVRPGDKIAVTPFSTTDSRTGHVTEINPMVDDNGMVKVWASVDGGGGLIDGMNVRISVKRAVDKALVIPKSAVVLRSGRQVVFTLDGNKAMWNYITTGLENLSEYTVTDGLTPGMKVITSGNVNLAHESPVRIIEK</sequence>
<evidence type="ECO:0000256" key="2">
    <source>
        <dbReference type="SAM" id="Coils"/>
    </source>
</evidence>
<evidence type="ECO:0000256" key="1">
    <source>
        <dbReference type="ARBA" id="ARBA00009477"/>
    </source>
</evidence>
<feature type="domain" description="Multidrug resistance protein MdtA-like C-terminal permuted SH3" evidence="3">
    <location>
        <begin position="284"/>
        <end position="340"/>
    </location>
</feature>
<keyword evidence="5" id="KW-1185">Reference proteome</keyword>
<dbReference type="Gene3D" id="2.40.30.170">
    <property type="match status" value="1"/>
</dbReference>
<comment type="caution">
    <text evidence="4">The sequence shown here is derived from an EMBL/GenBank/DDBJ whole genome shotgun (WGS) entry which is preliminary data.</text>
</comment>